<dbReference type="AlphaFoldDB" id="A0A1Y1SBI5"/>
<dbReference type="GO" id="GO:0045340">
    <property type="term" value="F:mercury ion binding"/>
    <property type="evidence" value="ECO:0007669"/>
    <property type="project" value="InterPro"/>
</dbReference>
<evidence type="ECO:0000259" key="8">
    <source>
        <dbReference type="PROSITE" id="PS50937"/>
    </source>
</evidence>
<dbReference type="Pfam" id="PF13411">
    <property type="entry name" value="MerR_1"/>
    <property type="match status" value="1"/>
</dbReference>
<evidence type="ECO:0000256" key="1">
    <source>
        <dbReference type="ARBA" id="ARBA00017146"/>
    </source>
</evidence>
<comment type="caution">
    <text evidence="9">The sequence shown here is derived from an EMBL/GenBank/DDBJ whole genome shotgun (WGS) entry which is preliminary data.</text>
</comment>
<dbReference type="RefSeq" id="WP_083561955.1">
    <property type="nucleotide sequence ID" value="NZ_AQQV01000003.1"/>
</dbReference>
<keyword evidence="6" id="KW-0804">Transcription</keyword>
<dbReference type="EMBL" id="AQQV01000003">
    <property type="protein sequence ID" value="ORE85923.1"/>
    <property type="molecule type" value="Genomic_DNA"/>
</dbReference>
<dbReference type="PROSITE" id="PS50937">
    <property type="entry name" value="HTH_MERR_2"/>
    <property type="match status" value="1"/>
</dbReference>
<keyword evidence="2" id="KW-0475">Mercuric resistance</keyword>
<accession>A0A1Y1SBI5</accession>
<dbReference type="STRING" id="1317117.ATO7_11538"/>
<organism evidence="9 10">
    <name type="scientific">Oceanococcus atlanticus</name>
    <dbReference type="NCBI Taxonomy" id="1317117"/>
    <lineage>
        <taxon>Bacteria</taxon>
        <taxon>Pseudomonadati</taxon>
        <taxon>Pseudomonadota</taxon>
        <taxon>Gammaproteobacteria</taxon>
        <taxon>Chromatiales</taxon>
        <taxon>Oceanococcaceae</taxon>
        <taxon>Oceanococcus</taxon>
    </lineage>
</organism>
<dbReference type="GO" id="GO:0003677">
    <property type="term" value="F:DNA binding"/>
    <property type="evidence" value="ECO:0007669"/>
    <property type="project" value="UniProtKB-KW"/>
</dbReference>
<dbReference type="SMART" id="SM00422">
    <property type="entry name" value="HTH_MERR"/>
    <property type="match status" value="1"/>
</dbReference>
<dbReference type="InterPro" id="IPR000551">
    <property type="entry name" value="MerR-type_HTH_dom"/>
</dbReference>
<dbReference type="Gene3D" id="1.10.1660.10">
    <property type="match status" value="1"/>
</dbReference>
<evidence type="ECO:0000256" key="5">
    <source>
        <dbReference type="ARBA" id="ARBA00023125"/>
    </source>
</evidence>
<dbReference type="GO" id="GO:0046689">
    <property type="term" value="P:response to mercury ion"/>
    <property type="evidence" value="ECO:0007669"/>
    <property type="project" value="UniProtKB-KW"/>
</dbReference>
<dbReference type="OrthoDB" id="9808480at2"/>
<dbReference type="CDD" id="cd04783">
    <property type="entry name" value="HTH_MerR1"/>
    <property type="match status" value="1"/>
</dbReference>
<keyword evidence="10" id="KW-1185">Reference proteome</keyword>
<dbReference type="Proteomes" id="UP000192342">
    <property type="component" value="Unassembled WGS sequence"/>
</dbReference>
<dbReference type="PANTHER" id="PTHR30204">
    <property type="entry name" value="REDOX-CYCLING DRUG-SENSING TRANSCRIPTIONAL ACTIVATOR SOXR"/>
    <property type="match status" value="1"/>
</dbReference>
<comment type="function">
    <text evidence="7">Mediates the mercuric-dependent induction of mercury resistance operon. In the absence of mercury MerR represses transcription by binding tightly to the mer operator region; when mercury is present the dimeric complex binds a single ion and becomes a potent transcriptional activator, while remaining bound to the mer site.</text>
</comment>
<dbReference type="PROSITE" id="PS00552">
    <property type="entry name" value="HTH_MERR_1"/>
    <property type="match status" value="1"/>
</dbReference>
<evidence type="ECO:0000313" key="10">
    <source>
        <dbReference type="Proteomes" id="UP000192342"/>
    </source>
</evidence>
<dbReference type="SUPFAM" id="SSF46955">
    <property type="entry name" value="Putative DNA-binding domain"/>
    <property type="match status" value="1"/>
</dbReference>
<keyword evidence="5" id="KW-0238">DNA-binding</keyword>
<dbReference type="PRINTS" id="PR00040">
    <property type="entry name" value="HTHMERR"/>
</dbReference>
<dbReference type="InterPro" id="IPR047057">
    <property type="entry name" value="MerR_fam"/>
</dbReference>
<keyword evidence="4" id="KW-0805">Transcription regulation</keyword>
<evidence type="ECO:0000256" key="2">
    <source>
        <dbReference type="ARBA" id="ARBA00022466"/>
    </source>
</evidence>
<name>A0A1Y1SBI5_9GAMM</name>
<protein>
    <recommendedName>
        <fullName evidence="1">Mercuric resistance operon regulatory protein</fullName>
    </recommendedName>
</protein>
<keyword evidence="3" id="KW-0476">Mercury</keyword>
<evidence type="ECO:0000313" key="9">
    <source>
        <dbReference type="EMBL" id="ORE85923.1"/>
    </source>
</evidence>
<dbReference type="InterPro" id="IPR011794">
    <property type="entry name" value="MerR"/>
</dbReference>
<evidence type="ECO:0000256" key="3">
    <source>
        <dbReference type="ARBA" id="ARBA00022914"/>
    </source>
</evidence>
<feature type="domain" description="HTH merR-type" evidence="8">
    <location>
        <begin position="4"/>
        <end position="73"/>
    </location>
</feature>
<dbReference type="PANTHER" id="PTHR30204:SF94">
    <property type="entry name" value="HEAVY METAL-DEPENDENT TRANSCRIPTIONAL REGULATOR HI_0293-RELATED"/>
    <property type="match status" value="1"/>
</dbReference>
<gene>
    <name evidence="9" type="ORF">ATO7_11538</name>
</gene>
<evidence type="ECO:0000256" key="6">
    <source>
        <dbReference type="ARBA" id="ARBA00023163"/>
    </source>
</evidence>
<dbReference type="GO" id="GO:0003700">
    <property type="term" value="F:DNA-binding transcription factor activity"/>
    <property type="evidence" value="ECO:0007669"/>
    <property type="project" value="InterPro"/>
</dbReference>
<evidence type="ECO:0000256" key="7">
    <source>
        <dbReference type="ARBA" id="ARBA00024874"/>
    </source>
</evidence>
<dbReference type="InterPro" id="IPR009061">
    <property type="entry name" value="DNA-bd_dom_put_sf"/>
</dbReference>
<reference evidence="9 10" key="1">
    <citation type="submission" date="2013-04" db="EMBL/GenBank/DDBJ databases">
        <title>Oceanococcus atlanticus 22II-S10r2 Genome Sequencing.</title>
        <authorList>
            <person name="Lai Q."/>
            <person name="Li G."/>
            <person name="Shao Z."/>
        </authorList>
    </citation>
    <scope>NUCLEOTIDE SEQUENCE [LARGE SCALE GENOMIC DNA]</scope>
    <source>
        <strain evidence="9 10">22II-S10r2</strain>
    </source>
</reference>
<proteinExistence type="predicted"/>
<sequence>MNPNMTIGKLAKAADVAIDTVRYYERQGLLPQPQRTTSGYRLYAEDSLRRLRFIRRAKALGFQLNDIASLLRLTDNDGASASVRALTLQHLDVVNRKIEDLLSVRDALQTLAARCDGEGCIHHCPIIDALNNESGMPA</sequence>
<evidence type="ECO:0000256" key="4">
    <source>
        <dbReference type="ARBA" id="ARBA00023015"/>
    </source>
</evidence>